<dbReference type="Proteomes" id="UP000190312">
    <property type="component" value="Unassembled WGS sequence"/>
</dbReference>
<evidence type="ECO:0000313" key="2">
    <source>
        <dbReference type="EMBL" id="OOO06323.1"/>
    </source>
</evidence>
<name>A0A1S9DB55_ASPOZ</name>
<gene>
    <name evidence="2" type="ORF">OAory_01019840</name>
</gene>
<feature type="compositionally biased region" description="Polar residues" evidence="1">
    <location>
        <begin position="308"/>
        <end position="318"/>
    </location>
</feature>
<feature type="region of interest" description="Disordered" evidence="1">
    <location>
        <begin position="282"/>
        <end position="318"/>
    </location>
</feature>
<dbReference type="AlphaFoldDB" id="A0A1S9DB55"/>
<reference evidence="2 3" key="1">
    <citation type="submission" date="2016-10" db="EMBL/GenBank/DDBJ databases">
        <title>Genome sequencing of Aspergillus oryzae BCC7051.</title>
        <authorList>
            <person name="Thammarongtham C."/>
            <person name="Vorapreeda T."/>
            <person name="Nookaew I."/>
            <person name="Srisuk T."/>
            <person name="Land M."/>
            <person name="Jeennor S."/>
            <person name="Laoteng K."/>
        </authorList>
    </citation>
    <scope>NUCLEOTIDE SEQUENCE [LARGE SCALE GENOMIC DNA]</scope>
    <source>
        <strain evidence="2 3">BCC7051</strain>
    </source>
</reference>
<comment type="caution">
    <text evidence="2">The sequence shown here is derived from an EMBL/GenBank/DDBJ whole genome shotgun (WGS) entry which is preliminary data.</text>
</comment>
<dbReference type="OrthoDB" id="4479546at2759"/>
<sequence>MSFHGGFSQWTWQQAVNYTQTTYLHHHQQQYSDNIDPQQTRRDGYNLQAKNQELKQTISVLLCEKHKYREDLKASEQAYQLAQHVSYIAQSNSETQKHYFHSAEVAYNKAQEQTRRYSNLLTDAWVKTRALEAQLRFRGYTTNHLNAMLEDKQAMIDEYWRRMGQRDNMCWAADTCAWRYNLVEEGEILGEILFRISRAADEMECLFRGYRKGLTDRMDVVSEGGDGGDAMWRAAPRAAAGNVDLASLERDLDALINGVWPACGLGSVRERNFSSITTEAQASGAVNGTNAQMQEESESEYEPPETIHQPSTPGKMFASSTQPLQVTVVGEWMARYVTRWVVLSKSDAGRNNWFHMYGTGTQDVFMFNGPQDPVGQPIDLHAFIQDVELTQASQETFDCGMFCALPTQGYQAMQNATPAEEPSIASMSYKSSRLYMNAKGELVQIRDPATDVKQEISPVMEQSSSQESDMERQNLQSTSSSRVGAKWWLVLLCFVFLWYMRPSGETDRQKLLETNQAPKDLRTRIQRNRDSEFAFMQMLAYEMTKRSNIDPMALG</sequence>
<evidence type="ECO:0000256" key="1">
    <source>
        <dbReference type="SAM" id="MobiDB-lite"/>
    </source>
</evidence>
<accession>A0A1S9DB55</accession>
<protein>
    <submittedName>
        <fullName evidence="2">Uncharacterized protein</fullName>
    </submittedName>
</protein>
<dbReference type="EMBL" id="MKZY01000008">
    <property type="protein sequence ID" value="OOO06323.1"/>
    <property type="molecule type" value="Genomic_DNA"/>
</dbReference>
<proteinExistence type="predicted"/>
<feature type="region of interest" description="Disordered" evidence="1">
    <location>
        <begin position="450"/>
        <end position="477"/>
    </location>
</feature>
<dbReference type="VEuPathDB" id="FungiDB:AO090701000655"/>
<evidence type="ECO:0000313" key="3">
    <source>
        <dbReference type="Proteomes" id="UP000190312"/>
    </source>
</evidence>
<feature type="compositionally biased region" description="Polar residues" evidence="1">
    <location>
        <begin position="282"/>
        <end position="294"/>
    </location>
</feature>
<organism evidence="2 3">
    <name type="scientific">Aspergillus oryzae</name>
    <name type="common">Yellow koji mold</name>
    <dbReference type="NCBI Taxonomy" id="5062"/>
    <lineage>
        <taxon>Eukaryota</taxon>
        <taxon>Fungi</taxon>
        <taxon>Dikarya</taxon>
        <taxon>Ascomycota</taxon>
        <taxon>Pezizomycotina</taxon>
        <taxon>Eurotiomycetes</taxon>
        <taxon>Eurotiomycetidae</taxon>
        <taxon>Eurotiales</taxon>
        <taxon>Aspergillaceae</taxon>
        <taxon>Aspergillus</taxon>
        <taxon>Aspergillus subgen. Circumdati</taxon>
    </lineage>
</organism>